<organism evidence="4 6">
    <name type="scientific">Marinobacter nauticus</name>
    <name type="common">Marinobacter hydrocarbonoclasticus</name>
    <name type="synonym">Marinobacter aquaeolei</name>
    <dbReference type="NCBI Taxonomy" id="2743"/>
    <lineage>
        <taxon>Bacteria</taxon>
        <taxon>Pseudomonadati</taxon>
        <taxon>Pseudomonadota</taxon>
        <taxon>Gammaproteobacteria</taxon>
        <taxon>Pseudomonadales</taxon>
        <taxon>Marinobacteraceae</taxon>
        <taxon>Marinobacter</taxon>
    </lineage>
</organism>
<dbReference type="EMBL" id="WBMP01000009">
    <property type="protein sequence ID" value="KAE8545284.1"/>
    <property type="molecule type" value="Genomic_DNA"/>
</dbReference>
<dbReference type="OMA" id="CGHCHSI"/>
<dbReference type="Proteomes" id="UP000253647">
    <property type="component" value="Unassembled WGS sequence"/>
</dbReference>
<protein>
    <submittedName>
        <fullName evidence="4">Uncharacterized protein</fullName>
    </submittedName>
</protein>
<dbReference type="EMBL" id="QPJI01000006">
    <property type="protein sequence ID" value="RCW69079.1"/>
    <property type="molecule type" value="Genomic_DNA"/>
</dbReference>
<evidence type="ECO:0000313" key="8">
    <source>
        <dbReference type="Proteomes" id="UP000253647"/>
    </source>
</evidence>
<evidence type="ECO:0000313" key="5">
    <source>
        <dbReference type="EMBL" id="RCW69079.1"/>
    </source>
</evidence>
<gene>
    <name evidence="1" type="ORF">DCF82_21380</name>
    <name evidence="4" type="ORF">DET51_10653</name>
    <name evidence="5" type="ORF">DET61_106176</name>
    <name evidence="3" type="ORF">DET64_10653</name>
    <name evidence="2" type="ORF">F6453_2256</name>
</gene>
<dbReference type="RefSeq" id="WP_011785886.1">
    <property type="nucleotide sequence ID" value="NZ_CAJXYA010000120.1"/>
</dbReference>
<dbReference type="Proteomes" id="UP000253065">
    <property type="component" value="Unassembled WGS sequence"/>
</dbReference>
<dbReference type="Proteomes" id="UP000469950">
    <property type="component" value="Unassembled WGS sequence"/>
</dbReference>
<sequence>MTDNNHYTAILAQGSAVPTLLCGHCHSILSRARIFRNQGDAHQAIECNTIGLCSADDCGAVNCCDEALAQVENPERLFDIAS</sequence>
<evidence type="ECO:0000313" key="3">
    <source>
        <dbReference type="EMBL" id="RBP73199.1"/>
    </source>
</evidence>
<evidence type="ECO:0000313" key="6">
    <source>
        <dbReference type="Proteomes" id="UP000252795"/>
    </source>
</evidence>
<proteinExistence type="predicted"/>
<name>A0A350S040_MARNT</name>
<dbReference type="EMBL" id="QNSA01000006">
    <property type="protein sequence ID" value="RBP73199.1"/>
    <property type="molecule type" value="Genomic_DNA"/>
</dbReference>
<dbReference type="Proteomes" id="UP000252795">
    <property type="component" value="Unassembled WGS sequence"/>
</dbReference>
<evidence type="ECO:0000313" key="4">
    <source>
        <dbReference type="EMBL" id="RCW34018.1"/>
    </source>
</evidence>
<evidence type="ECO:0000313" key="2">
    <source>
        <dbReference type="EMBL" id="KAE8545284.1"/>
    </source>
</evidence>
<evidence type="ECO:0000313" key="10">
    <source>
        <dbReference type="Proteomes" id="UP000469950"/>
    </source>
</evidence>
<evidence type="ECO:0000313" key="7">
    <source>
        <dbReference type="Proteomes" id="UP000253065"/>
    </source>
</evidence>
<accession>A0A350S040</accession>
<dbReference type="Proteomes" id="UP000261325">
    <property type="component" value="Unassembled WGS sequence"/>
</dbReference>
<reference evidence="2 10" key="3">
    <citation type="submission" date="2019-10" db="EMBL/GenBank/DDBJ databases">
        <title>Draft genome sequence of Marinobacter hydrocarbonoclasticus NCT7M from the microbiome of the marine copepod.</title>
        <authorList>
            <person name="Nuttall R."/>
            <person name="Sharma G."/>
            <person name="Moisander P."/>
        </authorList>
    </citation>
    <scope>NUCLEOTIDE SEQUENCE [LARGE SCALE GENOMIC DNA]</scope>
    <source>
        <strain evidence="2 10">NCT7M</strain>
    </source>
</reference>
<reference evidence="6 8" key="2">
    <citation type="submission" date="2018-07" db="EMBL/GenBank/DDBJ databases">
        <title>Freshwater and sediment microbial communities from various areas in North America, analyzing microbe dynamics in response to fracking.</title>
        <authorList>
            <person name="Lamendella R."/>
        </authorList>
    </citation>
    <scope>NUCLEOTIDE SEQUENCE [LARGE SCALE GENOMIC DNA]</scope>
    <source>
        <strain evidence="5 8">105B</strain>
        <strain evidence="4 6">114E</strain>
        <strain evidence="3 7">114E_o</strain>
    </source>
</reference>
<comment type="caution">
    <text evidence="4">The sequence shown here is derived from an EMBL/GenBank/DDBJ whole genome shotgun (WGS) entry which is preliminary data.</text>
</comment>
<dbReference type="AlphaFoldDB" id="A0A350S040"/>
<reference evidence="1 9" key="1">
    <citation type="journal article" date="2018" name="Nat. Biotechnol.">
        <title>A standardized bacterial taxonomy based on genome phylogeny substantially revises the tree of life.</title>
        <authorList>
            <person name="Parks D.H."/>
            <person name="Chuvochina M."/>
            <person name="Waite D.W."/>
            <person name="Rinke C."/>
            <person name="Skarshewski A."/>
            <person name="Chaumeil P.A."/>
            <person name="Hugenholtz P."/>
        </authorList>
    </citation>
    <scope>NUCLEOTIDE SEQUENCE [LARGE SCALE GENOMIC DNA]</scope>
    <source>
        <strain evidence="1">UBA9049</strain>
    </source>
</reference>
<dbReference type="GeneID" id="31820319"/>
<dbReference type="EMBL" id="DLYI01000291">
    <property type="protein sequence ID" value="HAC30335.1"/>
    <property type="molecule type" value="Genomic_DNA"/>
</dbReference>
<evidence type="ECO:0000313" key="1">
    <source>
        <dbReference type="EMBL" id="HAC30335.1"/>
    </source>
</evidence>
<dbReference type="EMBL" id="QPJB01000006">
    <property type="protein sequence ID" value="RCW34018.1"/>
    <property type="molecule type" value="Genomic_DNA"/>
</dbReference>
<evidence type="ECO:0000313" key="9">
    <source>
        <dbReference type="Proteomes" id="UP000261325"/>
    </source>
</evidence>
<keyword evidence="7" id="KW-1185">Reference proteome</keyword>